<dbReference type="PANTHER" id="PTHR33974:SF2">
    <property type="entry name" value="VASCULAR-RELATED UNKNOWN PROTEIN 1"/>
    <property type="match status" value="1"/>
</dbReference>
<dbReference type="OrthoDB" id="779856at2759"/>
<evidence type="ECO:0000256" key="1">
    <source>
        <dbReference type="SAM" id="MobiDB-lite"/>
    </source>
</evidence>
<comment type="caution">
    <text evidence="2">The sequence shown here is derived from an EMBL/GenBank/DDBJ whole genome shotgun (WGS) entry which is preliminary data.</text>
</comment>
<feature type="region of interest" description="Disordered" evidence="1">
    <location>
        <begin position="1"/>
        <end position="30"/>
    </location>
</feature>
<name>A0A7J9BQY4_GOSGO</name>
<proteinExistence type="predicted"/>
<sequence>MEEKSITSSIRKSVGSKGARSKEFSDEESGWTAYFEDLSNQPKTYSSTFSCGSSLISDAATAPKISHHIHHVSASSSSPKPPNMLRFKQTRTTEICEDHSLEDTASSPVNSPKVKEITGSEIYPEIQIEEEEEEEEEKKKKFENGMKNNDCRELKKRGLCLVRLSMLVNYFV</sequence>
<dbReference type="InterPro" id="IPR039280">
    <property type="entry name" value="VUP"/>
</dbReference>
<feature type="compositionally biased region" description="Polar residues" evidence="1">
    <location>
        <begin position="1"/>
        <end position="11"/>
    </location>
</feature>
<reference evidence="2 3" key="1">
    <citation type="journal article" date="2019" name="Genome Biol. Evol.">
        <title>Insights into the evolution of the New World diploid cottons (Gossypium, subgenus Houzingenia) based on genome sequencing.</title>
        <authorList>
            <person name="Grover C.E."/>
            <person name="Arick M.A. 2nd"/>
            <person name="Thrash A."/>
            <person name="Conover J.L."/>
            <person name="Sanders W.S."/>
            <person name="Peterson D.G."/>
            <person name="Frelichowski J.E."/>
            <person name="Scheffler J.A."/>
            <person name="Scheffler B.E."/>
            <person name="Wendel J.F."/>
        </authorList>
    </citation>
    <scope>NUCLEOTIDE SEQUENCE [LARGE SCALE GENOMIC DNA]</scope>
    <source>
        <strain evidence="2">5</strain>
        <tissue evidence="2">Leaf</tissue>
    </source>
</reference>
<dbReference type="GO" id="GO:0010089">
    <property type="term" value="P:xylem development"/>
    <property type="evidence" value="ECO:0007669"/>
    <property type="project" value="InterPro"/>
</dbReference>
<dbReference type="PANTHER" id="PTHR33974">
    <property type="entry name" value="VASCULAR-RELATED UNKNOWN PROTEIN 1-RELATED"/>
    <property type="match status" value="1"/>
</dbReference>
<dbReference type="Proteomes" id="UP000593579">
    <property type="component" value="Unassembled WGS sequence"/>
</dbReference>
<dbReference type="EMBL" id="JABEZY010000005">
    <property type="protein sequence ID" value="MBA0738574.1"/>
    <property type="molecule type" value="Genomic_DNA"/>
</dbReference>
<evidence type="ECO:0000313" key="3">
    <source>
        <dbReference type="Proteomes" id="UP000593579"/>
    </source>
</evidence>
<gene>
    <name evidence="2" type="ORF">Gogos_011909</name>
</gene>
<accession>A0A7J9BQY4</accession>
<evidence type="ECO:0000313" key="2">
    <source>
        <dbReference type="EMBL" id="MBA0738574.1"/>
    </source>
</evidence>
<dbReference type="AlphaFoldDB" id="A0A7J9BQY4"/>
<protein>
    <submittedName>
        <fullName evidence="2">Uncharacterized protein</fullName>
    </submittedName>
</protein>
<feature type="region of interest" description="Disordered" evidence="1">
    <location>
        <begin position="98"/>
        <end position="121"/>
    </location>
</feature>
<keyword evidence="3" id="KW-1185">Reference proteome</keyword>
<organism evidence="2 3">
    <name type="scientific">Gossypium gossypioides</name>
    <name type="common">Mexican cotton</name>
    <name type="synonym">Selera gossypioides</name>
    <dbReference type="NCBI Taxonomy" id="34282"/>
    <lineage>
        <taxon>Eukaryota</taxon>
        <taxon>Viridiplantae</taxon>
        <taxon>Streptophyta</taxon>
        <taxon>Embryophyta</taxon>
        <taxon>Tracheophyta</taxon>
        <taxon>Spermatophyta</taxon>
        <taxon>Magnoliopsida</taxon>
        <taxon>eudicotyledons</taxon>
        <taxon>Gunneridae</taxon>
        <taxon>Pentapetalae</taxon>
        <taxon>rosids</taxon>
        <taxon>malvids</taxon>
        <taxon>Malvales</taxon>
        <taxon>Malvaceae</taxon>
        <taxon>Malvoideae</taxon>
        <taxon>Gossypium</taxon>
    </lineage>
</organism>